<evidence type="ECO:0000313" key="1">
    <source>
        <dbReference type="EMBL" id="KAK8028117.1"/>
    </source>
</evidence>
<reference evidence="1 2" key="1">
    <citation type="submission" date="2023-01" db="EMBL/GenBank/DDBJ databases">
        <title>Analysis of 21 Apiospora genomes using comparative genomics revels a genus with tremendous synthesis potential of carbohydrate active enzymes and secondary metabolites.</title>
        <authorList>
            <person name="Sorensen T."/>
        </authorList>
    </citation>
    <scope>NUCLEOTIDE SEQUENCE [LARGE SCALE GENOMIC DNA]</scope>
    <source>
        <strain evidence="1 2">CBS 20057</strain>
    </source>
</reference>
<dbReference type="Proteomes" id="UP001396898">
    <property type="component" value="Unassembled WGS sequence"/>
</dbReference>
<keyword evidence="2" id="KW-1185">Reference proteome</keyword>
<sequence>MGFSFGYRKLRTLKIFKRISFQQTTVQLPQELLMKPGDDEKWERCFVSRFDISHLQPVMKNYPQLHIVGETEDGKYLELAMCQRWVQCPTDISFHFQLASKSGLQYDVSLPTKTEIKKNGIDSASEQARKRFVSNAVSAVLSGRHGKGLEDYYRDNVCQFDVPMAINVAKFLNRVFGSENPEMRERICEAVADSV</sequence>
<organism evidence="1 2">
    <name type="scientific">Apiospora marii</name>
    <dbReference type="NCBI Taxonomy" id="335849"/>
    <lineage>
        <taxon>Eukaryota</taxon>
        <taxon>Fungi</taxon>
        <taxon>Dikarya</taxon>
        <taxon>Ascomycota</taxon>
        <taxon>Pezizomycotina</taxon>
        <taxon>Sordariomycetes</taxon>
        <taxon>Xylariomycetidae</taxon>
        <taxon>Amphisphaeriales</taxon>
        <taxon>Apiosporaceae</taxon>
        <taxon>Apiospora</taxon>
    </lineage>
</organism>
<dbReference type="EMBL" id="JAQQWI010000007">
    <property type="protein sequence ID" value="KAK8028117.1"/>
    <property type="molecule type" value="Genomic_DNA"/>
</dbReference>
<accession>A0ABR1S8E7</accession>
<gene>
    <name evidence="1" type="ORF">PG991_005173</name>
</gene>
<name>A0ABR1S8E7_9PEZI</name>
<evidence type="ECO:0000313" key="2">
    <source>
        <dbReference type="Proteomes" id="UP001396898"/>
    </source>
</evidence>
<comment type="caution">
    <text evidence="1">The sequence shown here is derived from an EMBL/GenBank/DDBJ whole genome shotgun (WGS) entry which is preliminary data.</text>
</comment>
<protein>
    <submittedName>
        <fullName evidence="1">Uncharacterized protein</fullName>
    </submittedName>
</protein>
<proteinExistence type="predicted"/>